<evidence type="ECO:0000313" key="4">
    <source>
        <dbReference type="EMBL" id="ONI20910.1"/>
    </source>
</evidence>
<dbReference type="Proteomes" id="UP000006882">
    <property type="component" value="Chromosome G2"/>
</dbReference>
<dbReference type="GO" id="GO:0006353">
    <property type="term" value="P:DNA-templated transcription termination"/>
    <property type="evidence" value="ECO:0007669"/>
    <property type="project" value="UniProtKB-KW"/>
</dbReference>
<dbReference type="OrthoDB" id="637682at2759"/>
<keyword evidence="2" id="KW-0805">Transcription regulation</keyword>
<dbReference type="SMR" id="A0A251QBX0"/>
<dbReference type="GO" id="GO:0009507">
    <property type="term" value="C:chloroplast"/>
    <property type="evidence" value="ECO:0000318"/>
    <property type="project" value="GO_Central"/>
</dbReference>
<dbReference type="GO" id="GO:0009658">
    <property type="term" value="P:chloroplast organization"/>
    <property type="evidence" value="ECO:0000318"/>
    <property type="project" value="GO_Central"/>
</dbReference>
<keyword evidence="2" id="KW-0804">Transcription</keyword>
<protein>
    <submittedName>
        <fullName evidence="4">Uncharacterized protein</fullName>
    </submittedName>
</protein>
<dbReference type="PANTHER" id="PTHR13068">
    <property type="entry name" value="CGI-12 PROTEIN-RELATED"/>
    <property type="match status" value="1"/>
</dbReference>
<dbReference type="InterPro" id="IPR038538">
    <property type="entry name" value="MTERF_sf"/>
</dbReference>
<keyword evidence="3" id="KW-0809">Transit peptide</keyword>
<evidence type="ECO:0000313" key="5">
    <source>
        <dbReference type="Proteomes" id="UP000006882"/>
    </source>
</evidence>
<dbReference type="GO" id="GO:0003676">
    <property type="term" value="F:nucleic acid binding"/>
    <property type="evidence" value="ECO:0007669"/>
    <property type="project" value="InterPro"/>
</dbReference>
<name>A0A251QBX0_PRUPE</name>
<evidence type="ECO:0000256" key="2">
    <source>
        <dbReference type="ARBA" id="ARBA00022472"/>
    </source>
</evidence>
<organism evidence="4 5">
    <name type="scientific">Prunus persica</name>
    <name type="common">Peach</name>
    <name type="synonym">Amygdalus persica</name>
    <dbReference type="NCBI Taxonomy" id="3760"/>
    <lineage>
        <taxon>Eukaryota</taxon>
        <taxon>Viridiplantae</taxon>
        <taxon>Streptophyta</taxon>
        <taxon>Embryophyta</taxon>
        <taxon>Tracheophyta</taxon>
        <taxon>Spermatophyta</taxon>
        <taxon>Magnoliopsida</taxon>
        <taxon>eudicotyledons</taxon>
        <taxon>Gunneridae</taxon>
        <taxon>Pentapetalae</taxon>
        <taxon>rosids</taxon>
        <taxon>fabids</taxon>
        <taxon>Rosales</taxon>
        <taxon>Rosaceae</taxon>
        <taxon>Amygdaloideae</taxon>
        <taxon>Amygdaleae</taxon>
        <taxon>Prunus</taxon>
    </lineage>
</organism>
<dbReference type="Pfam" id="PF02536">
    <property type="entry name" value="mTERF"/>
    <property type="match status" value="2"/>
</dbReference>
<dbReference type="InterPro" id="IPR003690">
    <property type="entry name" value="MTERF"/>
</dbReference>
<gene>
    <name evidence="4" type="ORF">PRUPE_2G040200</name>
</gene>
<proteinExistence type="inferred from homology"/>
<dbReference type="SMART" id="SM00733">
    <property type="entry name" value="Mterf"/>
    <property type="match status" value="6"/>
</dbReference>
<sequence length="398" mass="45495">MVPLSKLKSLRLVCLLSPSTFASRAEILIARDLKPSHFSVQNRILCRQFTSEISEDQHNFTVNYLITSCGLSLEDAISTSKWIKLQSPENADTVLGLLRNHGFSIIQISKFCKTRPQLLLARPEQTLLPKLEFFSSLGVSREDLAKTLVLNPNLLQRSLEKQLVPTYNFLRSLLPEKNIVSVFKYNSSIFLQAHTKKVVPNIAILRELGMPESCISLLLAHCTHALIHDTEKFRQVVKEVKEMGFNLEKSTSVLAISIMCRSYYKRILKRNCEVYSRWGWSEADVLSAFRRRPECIALSEKKIMQTMDLLVNKMGWSSEIILKSPYVLNYSLQKRIIPRCSVVRVLLSKGLINTEKLSLHSVFGPVEKEFLERFVDSYQGEVPQLLCVYQGKVDIQDV</sequence>
<dbReference type="FunFam" id="1.25.70.10:FF:000001">
    <property type="entry name" value="Mitochondrial transcription termination factor-like"/>
    <property type="match status" value="1"/>
</dbReference>
<dbReference type="AlphaFoldDB" id="A0A251QBX0"/>
<evidence type="ECO:0000256" key="1">
    <source>
        <dbReference type="ARBA" id="ARBA00007692"/>
    </source>
</evidence>
<accession>A0A251QBX0</accession>
<dbReference type="PANTHER" id="PTHR13068:SF133">
    <property type="entry name" value="MITOCHONDRIAL TRANSCRIPTION TERMINATION FACTOR FAMILY PROTEIN"/>
    <property type="match status" value="1"/>
</dbReference>
<dbReference type="Gene3D" id="1.25.70.10">
    <property type="entry name" value="Transcription termination factor 3, mitochondrial"/>
    <property type="match status" value="1"/>
</dbReference>
<dbReference type="Gramene" id="ONI20910">
    <property type="protein sequence ID" value="ONI20910"/>
    <property type="gene ID" value="PRUPE_2G040200"/>
</dbReference>
<reference evidence="4 5" key="1">
    <citation type="journal article" date="2013" name="Nat. Genet.">
        <title>The high-quality draft genome of peach (Prunus persica) identifies unique patterns of genetic diversity, domestication and genome evolution.</title>
        <authorList>
            <consortium name="International Peach Genome Initiative"/>
            <person name="Verde I."/>
            <person name="Abbott A.G."/>
            <person name="Scalabrin S."/>
            <person name="Jung S."/>
            <person name="Shu S."/>
            <person name="Marroni F."/>
            <person name="Zhebentyayeva T."/>
            <person name="Dettori M.T."/>
            <person name="Grimwood J."/>
            <person name="Cattonaro F."/>
            <person name="Zuccolo A."/>
            <person name="Rossini L."/>
            <person name="Jenkins J."/>
            <person name="Vendramin E."/>
            <person name="Meisel L.A."/>
            <person name="Decroocq V."/>
            <person name="Sosinski B."/>
            <person name="Prochnik S."/>
            <person name="Mitros T."/>
            <person name="Policriti A."/>
            <person name="Cipriani G."/>
            <person name="Dondini L."/>
            <person name="Ficklin S."/>
            <person name="Goodstein D.M."/>
            <person name="Xuan P."/>
            <person name="Del Fabbro C."/>
            <person name="Aramini V."/>
            <person name="Copetti D."/>
            <person name="Gonzalez S."/>
            <person name="Horner D.S."/>
            <person name="Falchi R."/>
            <person name="Lucas S."/>
            <person name="Mica E."/>
            <person name="Maldonado J."/>
            <person name="Lazzari B."/>
            <person name="Bielenberg D."/>
            <person name="Pirona R."/>
            <person name="Miculan M."/>
            <person name="Barakat A."/>
            <person name="Testolin R."/>
            <person name="Stella A."/>
            <person name="Tartarini S."/>
            <person name="Tonutti P."/>
            <person name="Arus P."/>
            <person name="Orellana A."/>
            <person name="Wells C."/>
            <person name="Main D."/>
            <person name="Vizzotto G."/>
            <person name="Silva H."/>
            <person name="Salamini F."/>
            <person name="Schmutz J."/>
            <person name="Morgante M."/>
            <person name="Rokhsar D.S."/>
        </authorList>
    </citation>
    <scope>NUCLEOTIDE SEQUENCE [LARGE SCALE GENOMIC DNA]</scope>
    <source>
        <strain evidence="5">cv. Nemared</strain>
    </source>
</reference>
<keyword evidence="2" id="KW-0806">Transcription termination</keyword>
<keyword evidence="5" id="KW-1185">Reference proteome</keyword>
<dbReference type="EMBL" id="CM007652">
    <property type="protein sequence ID" value="ONI20910.1"/>
    <property type="molecule type" value="Genomic_DNA"/>
</dbReference>
<comment type="similarity">
    <text evidence="1">Belongs to the mTERF family.</text>
</comment>
<evidence type="ECO:0000256" key="3">
    <source>
        <dbReference type="ARBA" id="ARBA00022946"/>
    </source>
</evidence>